<evidence type="ECO:0000256" key="1">
    <source>
        <dbReference type="ARBA" id="ARBA00004141"/>
    </source>
</evidence>
<dbReference type="PANTHER" id="PTHR19282:SF551">
    <property type="entry name" value="RE08073P-RELATED"/>
    <property type="match status" value="1"/>
</dbReference>
<dbReference type="InterPro" id="IPR008952">
    <property type="entry name" value="Tetraspanin_EC2_sf"/>
</dbReference>
<dbReference type="AlphaFoldDB" id="A0A7R8ZNC0"/>
<dbReference type="SUPFAM" id="SSF48652">
    <property type="entry name" value="Tetraspanin"/>
    <property type="match status" value="1"/>
</dbReference>
<dbReference type="Gene3D" id="1.10.1450.10">
    <property type="entry name" value="Tetraspanin"/>
    <property type="match status" value="1"/>
</dbReference>
<feature type="transmembrane region" description="Helical" evidence="6">
    <location>
        <begin position="235"/>
        <end position="264"/>
    </location>
</feature>
<dbReference type="GO" id="GO:0005886">
    <property type="term" value="C:plasma membrane"/>
    <property type="evidence" value="ECO:0007669"/>
    <property type="project" value="TreeGrafter"/>
</dbReference>
<evidence type="ECO:0000313" key="7">
    <source>
        <dbReference type="EMBL" id="CAD7230232.1"/>
    </source>
</evidence>
<keyword evidence="5 6" id="KW-0472">Membrane</keyword>
<evidence type="ECO:0000256" key="6">
    <source>
        <dbReference type="RuleBase" id="RU361218"/>
    </source>
</evidence>
<feature type="transmembrane region" description="Helical" evidence="6">
    <location>
        <begin position="82"/>
        <end position="106"/>
    </location>
</feature>
<feature type="transmembrane region" description="Helical" evidence="6">
    <location>
        <begin position="53"/>
        <end position="75"/>
    </location>
</feature>
<proteinExistence type="inferred from homology"/>
<comment type="subcellular location">
    <subcellularLocation>
        <location evidence="1 6">Membrane</location>
        <topology evidence="1 6">Multi-pass membrane protein</topology>
    </subcellularLocation>
</comment>
<evidence type="ECO:0000256" key="5">
    <source>
        <dbReference type="ARBA" id="ARBA00023136"/>
    </source>
</evidence>
<keyword evidence="4 6" id="KW-1133">Transmembrane helix</keyword>
<protein>
    <recommendedName>
        <fullName evidence="6">Tetraspanin</fullName>
    </recommendedName>
</protein>
<dbReference type="PRINTS" id="PR00259">
    <property type="entry name" value="TMFOUR"/>
</dbReference>
<evidence type="ECO:0000256" key="4">
    <source>
        <dbReference type="ARBA" id="ARBA00022989"/>
    </source>
</evidence>
<name>A0A7R8ZNC0_9CRUS</name>
<dbReference type="EMBL" id="OB662550">
    <property type="protein sequence ID" value="CAD7230232.1"/>
    <property type="molecule type" value="Genomic_DNA"/>
</dbReference>
<keyword evidence="3 6" id="KW-0812">Transmembrane</keyword>
<evidence type="ECO:0000256" key="3">
    <source>
        <dbReference type="ARBA" id="ARBA00022692"/>
    </source>
</evidence>
<dbReference type="PROSITE" id="PS00421">
    <property type="entry name" value="TM4_1"/>
    <property type="match status" value="1"/>
</dbReference>
<dbReference type="InterPro" id="IPR000301">
    <property type="entry name" value="Tetraspanin_animals"/>
</dbReference>
<reference evidence="7" key="1">
    <citation type="submission" date="2020-11" db="EMBL/GenBank/DDBJ databases">
        <authorList>
            <person name="Tran Van P."/>
        </authorList>
    </citation>
    <scope>NUCLEOTIDE SEQUENCE</scope>
</reference>
<dbReference type="InterPro" id="IPR018503">
    <property type="entry name" value="Tetraspanin_CS"/>
</dbReference>
<dbReference type="PIRSF" id="PIRSF002419">
    <property type="entry name" value="Tetraspanin"/>
    <property type="match status" value="1"/>
</dbReference>
<comment type="similarity">
    <text evidence="2 6">Belongs to the tetraspanin (TM4SF) family.</text>
</comment>
<evidence type="ECO:0000256" key="2">
    <source>
        <dbReference type="ARBA" id="ARBA00006840"/>
    </source>
</evidence>
<accession>A0A7R8ZNC0</accession>
<feature type="transmembrane region" description="Helical" evidence="6">
    <location>
        <begin position="12"/>
        <end position="33"/>
    </location>
</feature>
<gene>
    <name evidence="7" type="ORF">CTOB1V02_LOCUS8094</name>
</gene>
<dbReference type="OrthoDB" id="10016273at2759"/>
<dbReference type="PANTHER" id="PTHR19282">
    <property type="entry name" value="TETRASPANIN"/>
    <property type="match status" value="1"/>
</dbReference>
<dbReference type="Pfam" id="PF00335">
    <property type="entry name" value="Tetraspanin"/>
    <property type="match status" value="1"/>
</dbReference>
<sequence length="272" mass="29705">MSSLLIFFPNDGDYPSSLVAGLAVLTIGLWLFFDQATLVQVSGSAGEKYAVTTYMLILAGVLMLTVGFLGCCGALKESQCMLGSFFVCLLVILIAQISGFVLAFMYRDEFPDIIKASLRSAIQQNYTGESEDLTTNLIDVTQKELKCCGSEGTSDWSASKFNGQSTVALGITSGVRGTLGVYNVPASCCSDELTAEQCENVRKINGDFRIQDIIVKDPIYKQGCTKRLLEEFSRYYIYVLIIAIVVLALEVIGMVISLILCCAIRRIDDYKA</sequence>
<dbReference type="InterPro" id="IPR018499">
    <property type="entry name" value="Tetraspanin/Peripherin"/>
</dbReference>
<organism evidence="7">
    <name type="scientific">Cyprideis torosa</name>
    <dbReference type="NCBI Taxonomy" id="163714"/>
    <lineage>
        <taxon>Eukaryota</taxon>
        <taxon>Metazoa</taxon>
        <taxon>Ecdysozoa</taxon>
        <taxon>Arthropoda</taxon>
        <taxon>Crustacea</taxon>
        <taxon>Oligostraca</taxon>
        <taxon>Ostracoda</taxon>
        <taxon>Podocopa</taxon>
        <taxon>Podocopida</taxon>
        <taxon>Cytherocopina</taxon>
        <taxon>Cytheroidea</taxon>
        <taxon>Cytherideidae</taxon>
        <taxon>Cyprideis</taxon>
    </lineage>
</organism>